<gene>
    <name evidence="1" type="ORF">GCK32_003763</name>
</gene>
<proteinExistence type="predicted"/>
<reference evidence="1 2" key="1">
    <citation type="submission" date="2019-10" db="EMBL/GenBank/DDBJ databases">
        <title>Assembly and Annotation for the nematode Trichostrongylus colubriformis.</title>
        <authorList>
            <person name="Martin J."/>
        </authorList>
    </citation>
    <scope>NUCLEOTIDE SEQUENCE [LARGE SCALE GENOMIC DNA]</scope>
    <source>
        <strain evidence="1">G859</strain>
        <tissue evidence="1">Whole worm</tissue>
    </source>
</reference>
<accession>A0AAN8FME3</accession>
<dbReference type="InterPro" id="IPR035940">
    <property type="entry name" value="CAP_sf"/>
</dbReference>
<comment type="caution">
    <text evidence="1">The sequence shown here is derived from an EMBL/GenBank/DDBJ whole genome shotgun (WGS) entry which is preliminary data.</text>
</comment>
<dbReference type="EMBL" id="WIXE01011174">
    <property type="protein sequence ID" value="KAK5976977.1"/>
    <property type="molecule type" value="Genomic_DNA"/>
</dbReference>
<dbReference type="Proteomes" id="UP001331761">
    <property type="component" value="Unassembled WGS sequence"/>
</dbReference>
<sequence>EWKQEPYAIDDDVVYSNTHIQNFANIIYYQATKFGYHLQVCKEPPLTYALVCIFDKGPILNSPLYIVSQNNANGCASDSDCEQALPFAKCNATTGLCSPTTTTDFIRKSIRIPISFSSWRTKELHLMYL</sequence>
<name>A0AAN8FME3_TRICO</name>
<organism evidence="1 2">
    <name type="scientific">Trichostrongylus colubriformis</name>
    <name type="common">Black scour worm</name>
    <dbReference type="NCBI Taxonomy" id="6319"/>
    <lineage>
        <taxon>Eukaryota</taxon>
        <taxon>Metazoa</taxon>
        <taxon>Ecdysozoa</taxon>
        <taxon>Nematoda</taxon>
        <taxon>Chromadorea</taxon>
        <taxon>Rhabditida</taxon>
        <taxon>Rhabditina</taxon>
        <taxon>Rhabditomorpha</taxon>
        <taxon>Strongyloidea</taxon>
        <taxon>Trichostrongylidae</taxon>
        <taxon>Trichostrongylus</taxon>
    </lineage>
</organism>
<feature type="non-terminal residue" evidence="1">
    <location>
        <position position="1"/>
    </location>
</feature>
<dbReference type="Gene3D" id="3.40.33.10">
    <property type="entry name" value="CAP"/>
    <property type="match status" value="1"/>
</dbReference>
<evidence type="ECO:0008006" key="3">
    <source>
        <dbReference type="Google" id="ProtNLM"/>
    </source>
</evidence>
<protein>
    <recommendedName>
        <fullName evidence="3">SCP domain-containing protein</fullName>
    </recommendedName>
</protein>
<dbReference type="AlphaFoldDB" id="A0AAN8FME3"/>
<evidence type="ECO:0000313" key="1">
    <source>
        <dbReference type="EMBL" id="KAK5976977.1"/>
    </source>
</evidence>
<evidence type="ECO:0000313" key="2">
    <source>
        <dbReference type="Proteomes" id="UP001331761"/>
    </source>
</evidence>
<keyword evidence="2" id="KW-1185">Reference proteome</keyword>
<dbReference type="SUPFAM" id="SSF55797">
    <property type="entry name" value="PR-1-like"/>
    <property type="match status" value="1"/>
</dbReference>